<gene>
    <name evidence="2" type="ORF">A33Q_0016</name>
</gene>
<dbReference type="PANTHER" id="PTHR43031:SF16">
    <property type="entry name" value="OXIDOREDUCTASE"/>
    <property type="match status" value="1"/>
</dbReference>
<dbReference type="EMBL" id="ALWO02000002">
    <property type="protein sequence ID" value="EPA00543.1"/>
    <property type="molecule type" value="Genomic_DNA"/>
</dbReference>
<dbReference type="InterPro" id="IPR001763">
    <property type="entry name" value="Rhodanese-like_dom"/>
</dbReference>
<dbReference type="CDD" id="cd00158">
    <property type="entry name" value="RHOD"/>
    <property type="match status" value="1"/>
</dbReference>
<name>S2DNP1_INDAL</name>
<dbReference type="Gene3D" id="3.40.250.10">
    <property type="entry name" value="Rhodanese-like domain"/>
    <property type="match status" value="1"/>
</dbReference>
<dbReference type="InterPro" id="IPR050229">
    <property type="entry name" value="GlpE_sulfurtransferase"/>
</dbReference>
<dbReference type="STRING" id="1189612.A33Q_0016"/>
<dbReference type="SUPFAM" id="SSF52821">
    <property type="entry name" value="Rhodanese/Cell cycle control phosphatase"/>
    <property type="match status" value="1"/>
</dbReference>
<dbReference type="Pfam" id="PF00581">
    <property type="entry name" value="Rhodanese"/>
    <property type="match status" value="1"/>
</dbReference>
<accession>S2DNP1</accession>
<sequence>MKRFFLIILILFSSAMVWGQSLAYKTLLKGVYDKEFPLVYPEDKKLTEEVLFLDTREISEFEVSHIKNAKWVGYDTFSLEAISEIPKDKDIVVYCSIGARSQEIGKKLKEAGYQNVYNLYGGIFHWVNEGLPVFDEHGKTNRVHAYSKTWGIWLSKGDKVY</sequence>
<dbReference type="PANTHER" id="PTHR43031">
    <property type="entry name" value="FAD-DEPENDENT OXIDOREDUCTASE"/>
    <property type="match status" value="1"/>
</dbReference>
<dbReference type="Proteomes" id="UP000006073">
    <property type="component" value="Unassembled WGS sequence"/>
</dbReference>
<dbReference type="PROSITE" id="PS50206">
    <property type="entry name" value="RHODANESE_3"/>
    <property type="match status" value="1"/>
</dbReference>
<dbReference type="AlphaFoldDB" id="S2DNP1"/>
<dbReference type="RefSeq" id="WP_009035198.1">
    <property type="nucleotide sequence ID" value="NZ_ALWO02000002.1"/>
</dbReference>
<feature type="domain" description="Rhodanese" evidence="1">
    <location>
        <begin position="46"/>
        <end position="135"/>
    </location>
</feature>
<organism evidence="2 3">
    <name type="scientific">Indibacter alkaliphilus (strain CCUG 57479 / KCTC 22604 / LW1)</name>
    <dbReference type="NCBI Taxonomy" id="1189612"/>
    <lineage>
        <taxon>Bacteria</taxon>
        <taxon>Pseudomonadati</taxon>
        <taxon>Bacteroidota</taxon>
        <taxon>Cytophagia</taxon>
        <taxon>Cytophagales</taxon>
        <taxon>Cyclobacteriaceae</taxon>
    </lineage>
</organism>
<protein>
    <submittedName>
        <fullName evidence="2">Rhodanese-like domain protein</fullName>
    </submittedName>
</protein>
<dbReference type="SMART" id="SM00450">
    <property type="entry name" value="RHOD"/>
    <property type="match status" value="1"/>
</dbReference>
<keyword evidence="3" id="KW-1185">Reference proteome</keyword>
<proteinExistence type="predicted"/>
<evidence type="ECO:0000313" key="2">
    <source>
        <dbReference type="EMBL" id="EPA00543.1"/>
    </source>
</evidence>
<evidence type="ECO:0000313" key="3">
    <source>
        <dbReference type="Proteomes" id="UP000006073"/>
    </source>
</evidence>
<reference evidence="2 3" key="1">
    <citation type="journal article" date="2013" name="Genome Announc.">
        <title>Draft Genome Sequence of Indibacter alkaliphilus Strain LW1T, Isolated from Lonar Lake, a Haloalkaline Lake in the Buldana District of Maharashtra, India.</title>
        <authorList>
            <person name="Singh A."/>
            <person name="Kumar Jangir P."/>
            <person name="Sharma R."/>
            <person name="Singh A."/>
            <person name="Kumar Pinnaka A."/>
            <person name="Shivaji S."/>
        </authorList>
    </citation>
    <scope>NUCLEOTIDE SEQUENCE [LARGE SCALE GENOMIC DNA]</scope>
    <source>
        <strain evidence="3">CCUG 57479 / KCTC 22604 / LW1</strain>
    </source>
</reference>
<dbReference type="eggNOG" id="COG0607">
    <property type="taxonomic scope" value="Bacteria"/>
</dbReference>
<dbReference type="NCBIfam" id="NF045521">
    <property type="entry name" value="rhoda_near_glyco"/>
    <property type="match status" value="1"/>
</dbReference>
<dbReference type="InterPro" id="IPR036873">
    <property type="entry name" value="Rhodanese-like_dom_sf"/>
</dbReference>
<evidence type="ECO:0000259" key="1">
    <source>
        <dbReference type="PROSITE" id="PS50206"/>
    </source>
</evidence>
<comment type="caution">
    <text evidence="2">The sequence shown here is derived from an EMBL/GenBank/DDBJ whole genome shotgun (WGS) entry which is preliminary data.</text>
</comment>